<keyword evidence="3 5" id="KW-0378">Hydrolase</keyword>
<dbReference type="PANTHER" id="PTHR43817">
    <property type="entry name" value="GLYCOSYL HYDROLASE"/>
    <property type="match status" value="1"/>
</dbReference>
<name>A0AA39YJC6_9PEZI</name>
<protein>
    <submittedName>
        <fullName evidence="7">Alpha-N-arabinofuranosidase 2</fullName>
    </submittedName>
</protein>
<evidence type="ECO:0000313" key="7">
    <source>
        <dbReference type="EMBL" id="KAK0652571.1"/>
    </source>
</evidence>
<comment type="caution">
    <text evidence="7">The sequence shown here is derived from an EMBL/GenBank/DDBJ whole genome shotgun (WGS) entry which is preliminary data.</text>
</comment>
<dbReference type="EMBL" id="JAULSV010000002">
    <property type="protein sequence ID" value="KAK0652571.1"/>
    <property type="molecule type" value="Genomic_DNA"/>
</dbReference>
<keyword evidence="2 6" id="KW-0732">Signal</keyword>
<evidence type="ECO:0000256" key="2">
    <source>
        <dbReference type="ARBA" id="ARBA00022729"/>
    </source>
</evidence>
<feature type="signal peptide" evidence="6">
    <location>
        <begin position="1"/>
        <end position="28"/>
    </location>
</feature>
<dbReference type="InterPro" id="IPR006710">
    <property type="entry name" value="Glyco_hydro_43"/>
</dbReference>
<sequence length="353" mass="39803">MSSHPPPLIPRLLSLLFLLLPLFSLTLAAKVRPNAADPSIIKVNNTFYSAESDGGAIWVRESTTLAGLGAPNVRRQRVWSDTANHGDVWAPEITTDLGRTYIHFSAGRDAAHRMYVISADAPLAPYSRETKLMLPGDQWAIDGIFFVYEGQGWFVWSGWESEARNQEQTLYICRMDSPSEPVGERHVISQPREPWEQGDNPRINEGPEAIVDPDGQLHIVYSANGSWDNKYCLADLRLKRGGDPRNVWDWYKSNGCLFGSHQDRMMEGWDATLAVDGPGHHTFALVDGEVHKSPGGKEHIEFMFHAVDKGTPYRWENRGWYAGSFVWWGATTYRRANVPGENSNTGYSFKFFE</sequence>
<dbReference type="GO" id="GO:0005975">
    <property type="term" value="P:carbohydrate metabolic process"/>
    <property type="evidence" value="ECO:0007669"/>
    <property type="project" value="InterPro"/>
</dbReference>
<proteinExistence type="inferred from homology"/>
<dbReference type="InterPro" id="IPR023296">
    <property type="entry name" value="Glyco_hydro_beta-prop_sf"/>
</dbReference>
<keyword evidence="8" id="KW-1185">Reference proteome</keyword>
<dbReference type="CDD" id="cd18820">
    <property type="entry name" value="GH43_LbAraf43-like"/>
    <property type="match status" value="1"/>
</dbReference>
<organism evidence="7 8">
    <name type="scientific">Cercophora newfieldiana</name>
    <dbReference type="NCBI Taxonomy" id="92897"/>
    <lineage>
        <taxon>Eukaryota</taxon>
        <taxon>Fungi</taxon>
        <taxon>Dikarya</taxon>
        <taxon>Ascomycota</taxon>
        <taxon>Pezizomycotina</taxon>
        <taxon>Sordariomycetes</taxon>
        <taxon>Sordariomycetidae</taxon>
        <taxon>Sordariales</taxon>
        <taxon>Lasiosphaeriaceae</taxon>
        <taxon>Cercophora</taxon>
    </lineage>
</organism>
<dbReference type="Gene3D" id="2.115.10.20">
    <property type="entry name" value="Glycosyl hydrolase domain, family 43"/>
    <property type="match status" value="1"/>
</dbReference>
<feature type="chain" id="PRO_5041249609" evidence="6">
    <location>
        <begin position="29"/>
        <end position="353"/>
    </location>
</feature>
<evidence type="ECO:0000256" key="1">
    <source>
        <dbReference type="ARBA" id="ARBA00009865"/>
    </source>
</evidence>
<reference evidence="7" key="1">
    <citation type="submission" date="2023-06" db="EMBL/GenBank/DDBJ databases">
        <title>Genome-scale phylogeny and comparative genomics of the fungal order Sordariales.</title>
        <authorList>
            <consortium name="Lawrence Berkeley National Laboratory"/>
            <person name="Hensen N."/>
            <person name="Bonometti L."/>
            <person name="Westerberg I."/>
            <person name="Brannstrom I.O."/>
            <person name="Guillou S."/>
            <person name="Cros-Aarteil S."/>
            <person name="Calhoun S."/>
            <person name="Haridas S."/>
            <person name="Kuo A."/>
            <person name="Mondo S."/>
            <person name="Pangilinan J."/>
            <person name="Riley R."/>
            <person name="Labutti K."/>
            <person name="Andreopoulos B."/>
            <person name="Lipzen A."/>
            <person name="Chen C."/>
            <person name="Yanf M."/>
            <person name="Daum C."/>
            <person name="Ng V."/>
            <person name="Clum A."/>
            <person name="Steindorff A."/>
            <person name="Ohm R."/>
            <person name="Martin F."/>
            <person name="Silar P."/>
            <person name="Natvig D."/>
            <person name="Lalanne C."/>
            <person name="Gautier V."/>
            <person name="Ament-Velasquez S.L."/>
            <person name="Kruys A."/>
            <person name="Hutchinson M.I."/>
            <person name="Powell A.J."/>
            <person name="Barry K."/>
            <person name="Miller A.N."/>
            <person name="Grigoriev I.V."/>
            <person name="Debuchy R."/>
            <person name="Gladieux P."/>
            <person name="Thoren M.H."/>
            <person name="Johannesson H."/>
        </authorList>
    </citation>
    <scope>NUCLEOTIDE SEQUENCE</scope>
    <source>
        <strain evidence="7">SMH2532-1</strain>
    </source>
</reference>
<dbReference type="SUPFAM" id="SSF75005">
    <property type="entry name" value="Arabinanase/levansucrase/invertase"/>
    <property type="match status" value="1"/>
</dbReference>
<dbReference type="GO" id="GO:0004553">
    <property type="term" value="F:hydrolase activity, hydrolyzing O-glycosyl compounds"/>
    <property type="evidence" value="ECO:0007669"/>
    <property type="project" value="InterPro"/>
</dbReference>
<keyword evidence="4 5" id="KW-0326">Glycosidase</keyword>
<evidence type="ECO:0000256" key="3">
    <source>
        <dbReference type="ARBA" id="ARBA00022801"/>
    </source>
</evidence>
<comment type="similarity">
    <text evidence="1 5">Belongs to the glycosyl hydrolase 43 family.</text>
</comment>
<dbReference type="Pfam" id="PF04616">
    <property type="entry name" value="Glyco_hydro_43"/>
    <property type="match status" value="1"/>
</dbReference>
<dbReference type="PANTHER" id="PTHR43817:SF1">
    <property type="entry name" value="HYDROLASE, FAMILY 43, PUTATIVE (AFU_ORTHOLOGUE AFUA_3G01660)-RELATED"/>
    <property type="match status" value="1"/>
</dbReference>
<evidence type="ECO:0000256" key="4">
    <source>
        <dbReference type="ARBA" id="ARBA00023295"/>
    </source>
</evidence>
<dbReference type="Proteomes" id="UP001174936">
    <property type="component" value="Unassembled WGS sequence"/>
</dbReference>
<evidence type="ECO:0000256" key="6">
    <source>
        <dbReference type="SAM" id="SignalP"/>
    </source>
</evidence>
<accession>A0AA39YJC6</accession>
<dbReference type="AlphaFoldDB" id="A0AA39YJC6"/>
<gene>
    <name evidence="7" type="ORF">B0T16DRAFT_454929</name>
</gene>
<evidence type="ECO:0000256" key="5">
    <source>
        <dbReference type="RuleBase" id="RU361187"/>
    </source>
</evidence>
<evidence type="ECO:0000313" key="8">
    <source>
        <dbReference type="Proteomes" id="UP001174936"/>
    </source>
</evidence>